<evidence type="ECO:0000256" key="1">
    <source>
        <dbReference type="SAM" id="MobiDB-lite"/>
    </source>
</evidence>
<name>A0A0D0DGY8_9AGAM</name>
<dbReference type="InParanoid" id="A0A0D0DGY8"/>
<proteinExistence type="predicted"/>
<keyword evidence="3" id="KW-1185">Reference proteome</keyword>
<reference evidence="3" key="2">
    <citation type="submission" date="2015-01" db="EMBL/GenBank/DDBJ databases">
        <title>Evolutionary Origins and Diversification of the Mycorrhizal Mutualists.</title>
        <authorList>
            <consortium name="DOE Joint Genome Institute"/>
            <consortium name="Mycorrhizal Genomics Consortium"/>
            <person name="Kohler A."/>
            <person name="Kuo A."/>
            <person name="Nagy L.G."/>
            <person name="Floudas D."/>
            <person name="Copeland A."/>
            <person name="Barry K.W."/>
            <person name="Cichocki N."/>
            <person name="Veneault-Fourrey C."/>
            <person name="LaButti K."/>
            <person name="Lindquist E.A."/>
            <person name="Lipzen A."/>
            <person name="Lundell T."/>
            <person name="Morin E."/>
            <person name="Murat C."/>
            <person name="Riley R."/>
            <person name="Ohm R."/>
            <person name="Sun H."/>
            <person name="Tunlid A."/>
            <person name="Henrissat B."/>
            <person name="Grigoriev I.V."/>
            <person name="Hibbett D.S."/>
            <person name="Martin F."/>
        </authorList>
    </citation>
    <scope>NUCLEOTIDE SEQUENCE [LARGE SCALE GENOMIC DNA]</scope>
    <source>
        <strain evidence="3">Ve08.2h10</strain>
    </source>
</reference>
<gene>
    <name evidence="2" type="ORF">PAXRUDRAFT_835051</name>
</gene>
<dbReference type="EMBL" id="KN827076">
    <property type="protein sequence ID" value="KIK77235.1"/>
    <property type="molecule type" value="Genomic_DNA"/>
</dbReference>
<dbReference type="HOGENOM" id="CLU_3002115_0_0_1"/>
<dbReference type="AlphaFoldDB" id="A0A0D0DGY8"/>
<feature type="region of interest" description="Disordered" evidence="1">
    <location>
        <begin position="23"/>
        <end position="57"/>
    </location>
</feature>
<reference evidence="2 3" key="1">
    <citation type="submission" date="2014-04" db="EMBL/GenBank/DDBJ databases">
        <authorList>
            <consortium name="DOE Joint Genome Institute"/>
            <person name="Kuo A."/>
            <person name="Kohler A."/>
            <person name="Jargeat P."/>
            <person name="Nagy L.G."/>
            <person name="Floudas D."/>
            <person name="Copeland A."/>
            <person name="Barry K.W."/>
            <person name="Cichocki N."/>
            <person name="Veneault-Fourrey C."/>
            <person name="LaButti K."/>
            <person name="Lindquist E.A."/>
            <person name="Lipzen A."/>
            <person name="Lundell T."/>
            <person name="Morin E."/>
            <person name="Murat C."/>
            <person name="Sun H."/>
            <person name="Tunlid A."/>
            <person name="Henrissat B."/>
            <person name="Grigoriev I.V."/>
            <person name="Hibbett D.S."/>
            <person name="Martin F."/>
            <person name="Nordberg H.P."/>
            <person name="Cantor M.N."/>
            <person name="Hua S.X."/>
        </authorList>
    </citation>
    <scope>NUCLEOTIDE SEQUENCE [LARGE SCALE GENOMIC DNA]</scope>
    <source>
        <strain evidence="2 3">Ve08.2h10</strain>
    </source>
</reference>
<evidence type="ECO:0000313" key="2">
    <source>
        <dbReference type="EMBL" id="KIK77235.1"/>
    </source>
</evidence>
<protein>
    <submittedName>
        <fullName evidence="2">Uncharacterized protein</fullName>
    </submittedName>
</protein>
<feature type="non-terminal residue" evidence="2">
    <location>
        <position position="57"/>
    </location>
</feature>
<organism evidence="2 3">
    <name type="scientific">Paxillus rubicundulus Ve08.2h10</name>
    <dbReference type="NCBI Taxonomy" id="930991"/>
    <lineage>
        <taxon>Eukaryota</taxon>
        <taxon>Fungi</taxon>
        <taxon>Dikarya</taxon>
        <taxon>Basidiomycota</taxon>
        <taxon>Agaricomycotina</taxon>
        <taxon>Agaricomycetes</taxon>
        <taxon>Agaricomycetidae</taxon>
        <taxon>Boletales</taxon>
        <taxon>Paxilineae</taxon>
        <taxon>Paxillaceae</taxon>
        <taxon>Paxillus</taxon>
    </lineage>
</organism>
<sequence length="57" mass="5931">MRDLDFLWLSSLFGAGGRHILGCESSSGKGKDADVSSATSGKATPDTKKRARSSNDG</sequence>
<feature type="compositionally biased region" description="Basic and acidic residues" evidence="1">
    <location>
        <begin position="45"/>
        <end position="57"/>
    </location>
</feature>
<accession>A0A0D0DGY8</accession>
<dbReference type="Proteomes" id="UP000054538">
    <property type="component" value="Unassembled WGS sequence"/>
</dbReference>
<evidence type="ECO:0000313" key="3">
    <source>
        <dbReference type="Proteomes" id="UP000054538"/>
    </source>
</evidence>